<dbReference type="AlphaFoldDB" id="A0A917T451"/>
<evidence type="ECO:0000259" key="1">
    <source>
        <dbReference type="PROSITE" id="PS51819"/>
    </source>
</evidence>
<dbReference type="InterPro" id="IPR037523">
    <property type="entry name" value="VOC_core"/>
</dbReference>
<feature type="domain" description="VOC" evidence="1">
    <location>
        <begin position="4"/>
        <end position="116"/>
    </location>
</feature>
<evidence type="ECO:0000313" key="3">
    <source>
        <dbReference type="Proteomes" id="UP000642070"/>
    </source>
</evidence>
<dbReference type="InterPro" id="IPR041581">
    <property type="entry name" value="Glyoxalase_6"/>
</dbReference>
<dbReference type="Proteomes" id="UP000642070">
    <property type="component" value="Unassembled WGS sequence"/>
</dbReference>
<gene>
    <name evidence="2" type="ORF">GCM10007977_007140</name>
</gene>
<sequence>MTARLNTVVFDTPDPHTLARFYSELLDLPITRIDGDWIDVGDGATKLSFQHAPNYRPPQWPDPNFPQQLHLDIRVDDIDATEAKVLRMGAQLLSTKESGFRVYCDPAGHPFCLEFE</sequence>
<evidence type="ECO:0000313" key="2">
    <source>
        <dbReference type="EMBL" id="GGM08630.1"/>
    </source>
</evidence>
<accession>A0A917T451</accession>
<dbReference type="PANTHER" id="PTHR35908:SF1">
    <property type="entry name" value="CONSERVED PROTEIN"/>
    <property type="match status" value="1"/>
</dbReference>
<proteinExistence type="predicted"/>
<dbReference type="PANTHER" id="PTHR35908">
    <property type="entry name" value="HYPOTHETICAL FUSION PROTEIN"/>
    <property type="match status" value="1"/>
</dbReference>
<keyword evidence="3" id="KW-1185">Reference proteome</keyword>
<dbReference type="Gene3D" id="3.10.180.10">
    <property type="entry name" value="2,3-Dihydroxybiphenyl 1,2-Dioxygenase, domain 1"/>
    <property type="match status" value="1"/>
</dbReference>
<comment type="caution">
    <text evidence="2">The sequence shown here is derived from an EMBL/GenBank/DDBJ whole genome shotgun (WGS) entry which is preliminary data.</text>
</comment>
<reference evidence="2" key="2">
    <citation type="submission" date="2020-09" db="EMBL/GenBank/DDBJ databases">
        <authorList>
            <person name="Sun Q."/>
            <person name="Ohkuma M."/>
        </authorList>
    </citation>
    <scope>NUCLEOTIDE SEQUENCE</scope>
    <source>
        <strain evidence="2">JCM 19831</strain>
    </source>
</reference>
<dbReference type="PROSITE" id="PS51819">
    <property type="entry name" value="VOC"/>
    <property type="match status" value="1"/>
</dbReference>
<dbReference type="RefSeq" id="WP_190248220.1">
    <property type="nucleotide sequence ID" value="NZ_BMPI01000003.1"/>
</dbReference>
<reference evidence="2" key="1">
    <citation type="journal article" date="2014" name="Int. J. Syst. Evol. Microbiol.">
        <title>Complete genome sequence of Corynebacterium casei LMG S-19264T (=DSM 44701T), isolated from a smear-ripened cheese.</title>
        <authorList>
            <consortium name="US DOE Joint Genome Institute (JGI-PGF)"/>
            <person name="Walter F."/>
            <person name="Albersmeier A."/>
            <person name="Kalinowski J."/>
            <person name="Ruckert C."/>
        </authorList>
    </citation>
    <scope>NUCLEOTIDE SEQUENCE</scope>
    <source>
        <strain evidence="2">JCM 19831</strain>
    </source>
</reference>
<protein>
    <submittedName>
        <fullName evidence="2">Glyoxalase</fullName>
    </submittedName>
</protein>
<name>A0A917T451_9ACTN</name>
<dbReference type="EMBL" id="BMPI01000003">
    <property type="protein sequence ID" value="GGM08630.1"/>
    <property type="molecule type" value="Genomic_DNA"/>
</dbReference>
<dbReference type="SUPFAM" id="SSF54593">
    <property type="entry name" value="Glyoxalase/Bleomycin resistance protein/Dihydroxybiphenyl dioxygenase"/>
    <property type="match status" value="1"/>
</dbReference>
<dbReference type="InterPro" id="IPR029068">
    <property type="entry name" value="Glyas_Bleomycin-R_OHBP_Dase"/>
</dbReference>
<dbReference type="Pfam" id="PF18029">
    <property type="entry name" value="Glyoxalase_6"/>
    <property type="match status" value="1"/>
</dbReference>
<organism evidence="2 3">
    <name type="scientific">Dactylosporangium sucinum</name>
    <dbReference type="NCBI Taxonomy" id="1424081"/>
    <lineage>
        <taxon>Bacteria</taxon>
        <taxon>Bacillati</taxon>
        <taxon>Actinomycetota</taxon>
        <taxon>Actinomycetes</taxon>
        <taxon>Micromonosporales</taxon>
        <taxon>Micromonosporaceae</taxon>
        <taxon>Dactylosporangium</taxon>
    </lineage>
</organism>